<proteinExistence type="predicted"/>
<organism evidence="3 4">
    <name type="scientific">Streptosporangium canum</name>
    <dbReference type="NCBI Taxonomy" id="324952"/>
    <lineage>
        <taxon>Bacteria</taxon>
        <taxon>Bacillati</taxon>
        <taxon>Actinomycetota</taxon>
        <taxon>Actinomycetes</taxon>
        <taxon>Streptosporangiales</taxon>
        <taxon>Streptosporangiaceae</taxon>
        <taxon>Streptosporangium</taxon>
    </lineage>
</organism>
<dbReference type="Pfam" id="PF13700">
    <property type="entry name" value="DUF4158"/>
    <property type="match status" value="1"/>
</dbReference>
<dbReference type="GeneID" id="96301823"/>
<feature type="domain" description="Tn3 transposase DDE" evidence="1">
    <location>
        <begin position="505"/>
        <end position="665"/>
    </location>
</feature>
<gene>
    <name evidence="3" type="ORF">SAMN05216275_12826</name>
</gene>
<evidence type="ECO:0000313" key="4">
    <source>
        <dbReference type="Proteomes" id="UP000199111"/>
    </source>
</evidence>
<dbReference type="RefSeq" id="WP_093890428.1">
    <property type="nucleotide sequence ID" value="NZ_FOQY01000028.1"/>
</dbReference>
<protein>
    <recommendedName>
        <fullName evidence="5">Tn3 transposase DDE domain-containing protein</fullName>
    </recommendedName>
</protein>
<dbReference type="GO" id="GO:0004803">
    <property type="term" value="F:transposase activity"/>
    <property type="evidence" value="ECO:0007669"/>
    <property type="project" value="InterPro"/>
</dbReference>
<dbReference type="AlphaFoldDB" id="A0A1I4AFR1"/>
<accession>A0A1I4AFR1</accession>
<dbReference type="GO" id="GO:0006313">
    <property type="term" value="P:DNA transposition"/>
    <property type="evidence" value="ECO:0007669"/>
    <property type="project" value="InterPro"/>
</dbReference>
<dbReference type="Proteomes" id="UP000199111">
    <property type="component" value="Unassembled WGS sequence"/>
</dbReference>
<evidence type="ECO:0008006" key="5">
    <source>
        <dbReference type="Google" id="ProtNLM"/>
    </source>
</evidence>
<evidence type="ECO:0000259" key="1">
    <source>
        <dbReference type="Pfam" id="PF01526"/>
    </source>
</evidence>
<evidence type="ECO:0000313" key="3">
    <source>
        <dbReference type="EMBL" id="SFK54771.1"/>
    </source>
</evidence>
<dbReference type="Pfam" id="PF01526">
    <property type="entry name" value="DDE_Tnp_Tn3"/>
    <property type="match status" value="1"/>
</dbReference>
<dbReference type="InterPro" id="IPR002513">
    <property type="entry name" value="Tn3_Tnp_DDE_dom"/>
</dbReference>
<feature type="domain" description="DUF4158" evidence="2">
    <location>
        <begin position="6"/>
        <end position="154"/>
    </location>
</feature>
<dbReference type="EMBL" id="FOQY01000028">
    <property type="protein sequence ID" value="SFK54771.1"/>
    <property type="molecule type" value="Genomic_DNA"/>
</dbReference>
<sequence length="684" mass="76817">MRQEWEPEDLIEVWTLLEEDQERLRNKSGANRLGFALLLKFFEVEARFPEDAGEIPVPAVSYVAQQVKVAAEEWAAYDWSGRAIKRHRMEIRGAFGFRECPEDDQAQLAEWLAVELCGVELNRDRLAEAVVARCRKDRLEPPAPGQIARLVGKAVSTFEERFCAAIVGRLSAATRSRLDDLIAEDADADEESAGGGGTFFTELKADPGALGLDSLLAEVNKLQRVRGLQFNKELKRVHGKEGILLRLAEAAVAEPGGTVRKVIYPVAGESTLRALAAEAAANEARYRARVRTVLCSSYSNHWRRMLSPLLNALELKCNNTAYRPVMDAIDLLKRYLDQPIAKEGAFFDEAEKIPLAGVVREEWRKAVVDERGRVERIPYELCVLVSLRDALRRREIWVPGANRWRNPEDDLPPDFEDNRDVHYDAIRQPQDPEKFIGSLQKRLREALTRFDTALELGTTGGVDIIKKHGEPWIKVSPLGKQEEPENLVALKAEIERRWGTIDLIDILKEAEFATGFTGEFTSVATREAVPKAVLRRRLLLVLFALGTNMGIKRVAATGKHGESEAVLRRVRHLFVNRTNLRAALVRLVNATFAARDAAWWGEGTACASDSKKFGSWSSNFMTEWHQRYRGPGVMIYWHVERKSLCVYSQLKSCSASEVAAMIEGGLPGSAARISRMPSVPRARW</sequence>
<reference evidence="4" key="1">
    <citation type="submission" date="2016-10" db="EMBL/GenBank/DDBJ databases">
        <authorList>
            <person name="Varghese N."/>
            <person name="Submissions S."/>
        </authorList>
    </citation>
    <scope>NUCLEOTIDE SEQUENCE [LARGE SCALE GENOMIC DNA]</scope>
    <source>
        <strain evidence="4">CGMCC 4.2126</strain>
    </source>
</reference>
<keyword evidence="4" id="KW-1185">Reference proteome</keyword>
<name>A0A1I4AFR1_9ACTN</name>
<dbReference type="InterPro" id="IPR025296">
    <property type="entry name" value="DUF4158"/>
</dbReference>
<evidence type="ECO:0000259" key="2">
    <source>
        <dbReference type="Pfam" id="PF13700"/>
    </source>
</evidence>